<dbReference type="Pfam" id="PF00035">
    <property type="entry name" value="dsrm"/>
    <property type="match status" value="1"/>
</dbReference>
<evidence type="ECO:0000256" key="2">
    <source>
        <dbReference type="ARBA" id="ARBA00008033"/>
    </source>
</evidence>
<dbReference type="Gene3D" id="3.30.160.20">
    <property type="match status" value="1"/>
</dbReference>
<gene>
    <name evidence="11" type="ORF">C0Q70_07139</name>
</gene>
<dbReference type="Pfam" id="PF02137">
    <property type="entry name" value="A_deamin"/>
    <property type="match status" value="1"/>
</dbReference>
<dbReference type="STRING" id="400727.A0A2T7PE72"/>
<dbReference type="GO" id="GO:0005730">
    <property type="term" value="C:nucleolus"/>
    <property type="evidence" value="ECO:0007669"/>
    <property type="project" value="TreeGrafter"/>
</dbReference>
<dbReference type="SMART" id="SM00358">
    <property type="entry name" value="DSRM"/>
    <property type="match status" value="1"/>
</dbReference>
<dbReference type="GO" id="GO:0006382">
    <property type="term" value="P:adenosine to inosine editing"/>
    <property type="evidence" value="ECO:0007669"/>
    <property type="project" value="TreeGrafter"/>
</dbReference>
<feature type="compositionally biased region" description="Basic and acidic residues" evidence="7">
    <location>
        <begin position="712"/>
        <end position="727"/>
    </location>
</feature>
<feature type="domain" description="RRM" evidence="8">
    <location>
        <begin position="1219"/>
        <end position="1302"/>
    </location>
</feature>
<feature type="compositionally biased region" description="Basic and acidic residues" evidence="7">
    <location>
        <begin position="736"/>
        <end position="765"/>
    </location>
</feature>
<dbReference type="PROSITE" id="PS50141">
    <property type="entry name" value="A_DEAMIN_EDITASE"/>
    <property type="match status" value="1"/>
</dbReference>
<dbReference type="SUPFAM" id="SSF54768">
    <property type="entry name" value="dsRNA-binding domain-like"/>
    <property type="match status" value="1"/>
</dbReference>
<sequence length="1437" mass="161066">MNRHQQYIPGLTLRPEDPDKNAVPVHEEQKQKCPRALEKEYKSGRKNPVMCIHELASVLKLTLEFKQVSCTGTNMVMGAFAVQCTLDGVAYPPGLGSNKKDAKAAAAKKAMDAYLETETFTPADKRKNSNQSSTNVAVKAESLRCAGKEHKENTSANVLSLEPEQASADKFAHRVNSVLFEIIDQKYPRLYEHSFEIAGFVVKRTENDEGEVVAVATGSGGVTSSNISVDGRVLIDSHAMIKARRALIKFLYAELKTYYSGKRAASIFDISENSNLLCLKKNVSIHLYISSPLAGDYRENLQRGPSHPLSEEQKNNVEQGGHYPFFQDGQPHGFMYVCKEDGGLDTVFAAQAPRVQEFQTAPSPGSSLGHLIMSPSDKLLRWNVLGLQGALLTCFIEPVYLSSITVGEGFDHGHLCRASCCRLYETIFEDLEAPYTVNHPQLSGVTFRVQDHYPVEGPPTSEGINWCSSDPEKVEVTSSLTGKAVPNSPYKSGSTLSSHLCKAAFLARFREMVKISKKPFLEARGYKAAKQGCIMFQAAKQALCKHIEAAEIGHWVHMDPKMKEQTLRDLFSQKGTVTDCSLKYTKSGMFRKFAFIGYSSDEEAKAAQSYFNNTFINISRIQVEFATDLCDGSKPRAWSKYSKDSSAFEKKHGAKTESSNEKEKQKTEIKKKKKDERIEALLGDLKDDPEFQEFLHVHQNIAKKQTWTDGYADSKQRQEEDGHVREDNSDDESDDSDQKNLKEEDAQEKNKKMSDLEYMKSKMAELSDESGAEGEKEDTTKVKKKQKADKLQNVEKEEKYVLKVKNLPASVKEKTIREFFQPLTGLKVRIPRNKNKNSIGIAFVEFSQEKDLESAMGKNRNFIGGKKIFLKRTTEDVPDDDTKERPPRPWELKIAYWCYFSSVQSGKLFVRNLAYVCTQEALEKLFSKYGPITEVDLPIDSLTKKIKGFAHVTYMLPEHAVKAFAELDGTAFMGRMLHILPGISAQERYQSSEQSSYKKKKDQEIKAMAKSSHNWNTLFLGADAVASAMAKKYDKEKREILDDTTGKGELALSVRMALGESQLVVETRNFLIDNGVVLDSFSQAAGERSKTVILAKNLPAGTKAEELTEIFSKFGSLGRVILPPSGITAIIEYIEPYEAKQGFTKLAYTKFHHLPLYLEWAPTNIFAKNLEKSSADQGDEVDTKEETLEEKKADVGKSKPVDSGVDSGEDEEEEAEPGANLFVKNLNFNTEESSVKELFSQCGDILRVTIAKKKDMKNPGKLLSMGYGFVEFKQKACAEEALKVLQHCQLDGHQLELKLSNREALHPKVPGRKNAKEKKQTSSKILVRNIPFQAKRKEVEDLFKVFGELKYVRLPKKLSGTGSHRGFAFVDFLTKQDAKRAFDTLCHSTHLYGRRLVLEWAETAETVEDLRRKTSLHFHGGGPSKKLKKSALLDSLE</sequence>
<proteinExistence type="inferred from homology"/>
<dbReference type="GO" id="GO:0005737">
    <property type="term" value="C:cytoplasm"/>
    <property type="evidence" value="ECO:0007669"/>
    <property type="project" value="TreeGrafter"/>
</dbReference>
<evidence type="ECO:0000256" key="3">
    <source>
        <dbReference type="ARBA" id="ARBA00022737"/>
    </source>
</evidence>
<comment type="caution">
    <text evidence="11">The sequence shown here is derived from an EMBL/GenBank/DDBJ whole genome shotgun (WGS) entry which is preliminary data.</text>
</comment>
<dbReference type="FunFam" id="3.30.70.330:FF:000240">
    <property type="entry name" value="RNA binding motif protein 19"/>
    <property type="match status" value="1"/>
</dbReference>
<feature type="region of interest" description="Disordered" evidence="7">
    <location>
        <begin position="708"/>
        <end position="790"/>
    </location>
</feature>
<dbReference type="PANTHER" id="PTHR10910">
    <property type="entry name" value="EUKARYOTE SPECIFIC DSRNA BINDING PROTEIN"/>
    <property type="match status" value="1"/>
</dbReference>
<dbReference type="PANTHER" id="PTHR10910:SF145">
    <property type="entry name" value="DOUBLE-STRANDED RNA-SPECIFIC ADENOSINE DEAMINASE-LIKE"/>
    <property type="match status" value="1"/>
</dbReference>
<feature type="compositionally biased region" description="Basic and acidic residues" evidence="7">
    <location>
        <begin position="1184"/>
        <end position="1200"/>
    </location>
</feature>
<dbReference type="Pfam" id="PF00076">
    <property type="entry name" value="RRM_1"/>
    <property type="match status" value="5"/>
</dbReference>
<evidence type="ECO:0000256" key="6">
    <source>
        <dbReference type="PROSITE-ProRule" id="PRU00176"/>
    </source>
</evidence>
<protein>
    <recommendedName>
        <fullName evidence="13">RNA-binding protein 19</fullName>
    </recommendedName>
</protein>
<dbReference type="InterPro" id="IPR014720">
    <property type="entry name" value="dsRBD_dom"/>
</dbReference>
<dbReference type="PROSITE" id="PS50102">
    <property type="entry name" value="RRM"/>
    <property type="match status" value="6"/>
</dbReference>
<dbReference type="SUPFAM" id="SSF54928">
    <property type="entry name" value="RNA-binding domain, RBD"/>
    <property type="match status" value="5"/>
</dbReference>
<dbReference type="Gene3D" id="3.30.70.330">
    <property type="match status" value="6"/>
</dbReference>
<dbReference type="CDD" id="cd12571">
    <property type="entry name" value="RRM6_RBM19"/>
    <property type="match status" value="1"/>
</dbReference>
<name>A0A2T7PE72_POMCA</name>
<dbReference type="GO" id="GO:0003725">
    <property type="term" value="F:double-stranded RNA binding"/>
    <property type="evidence" value="ECO:0007669"/>
    <property type="project" value="TreeGrafter"/>
</dbReference>
<evidence type="ECO:0000256" key="1">
    <source>
        <dbReference type="ARBA" id="ARBA00004123"/>
    </source>
</evidence>
<dbReference type="FunFam" id="3.30.70.330:FF:000277">
    <property type="entry name" value="RNA binding motif protein 19"/>
    <property type="match status" value="1"/>
</dbReference>
<dbReference type="CDD" id="cd12569">
    <property type="entry name" value="RRM4_RBM19"/>
    <property type="match status" value="1"/>
</dbReference>
<dbReference type="InterPro" id="IPR000504">
    <property type="entry name" value="RRM_dom"/>
</dbReference>
<feature type="compositionally biased region" description="Basic and acidic residues" evidence="7">
    <location>
        <begin position="14"/>
        <end position="28"/>
    </location>
</feature>
<dbReference type="GO" id="GO:0006396">
    <property type="term" value="P:RNA processing"/>
    <property type="evidence" value="ECO:0007669"/>
    <property type="project" value="InterPro"/>
</dbReference>
<dbReference type="SMART" id="SM00552">
    <property type="entry name" value="ADEAMc"/>
    <property type="match status" value="1"/>
</dbReference>
<dbReference type="SMART" id="SM00360">
    <property type="entry name" value="RRM"/>
    <property type="match status" value="6"/>
</dbReference>
<evidence type="ECO:0000256" key="7">
    <source>
        <dbReference type="SAM" id="MobiDB-lite"/>
    </source>
</evidence>
<evidence type="ECO:0000313" key="11">
    <source>
        <dbReference type="EMBL" id="PVD31721.1"/>
    </source>
</evidence>
<dbReference type="PROSITE" id="PS50137">
    <property type="entry name" value="DS_RBD"/>
    <property type="match status" value="1"/>
</dbReference>
<evidence type="ECO:0000256" key="4">
    <source>
        <dbReference type="ARBA" id="ARBA00022884"/>
    </source>
</evidence>
<feature type="region of interest" description="Disordered" evidence="7">
    <location>
        <begin position="1"/>
        <end position="28"/>
    </location>
</feature>
<feature type="domain" description="A to I editase" evidence="10">
    <location>
        <begin position="214"/>
        <end position="565"/>
    </location>
</feature>
<keyword evidence="4 6" id="KW-0694">RNA-binding</keyword>
<dbReference type="InterPro" id="IPR034420">
    <property type="entry name" value="RBM19_RRM4"/>
</dbReference>
<dbReference type="InterPro" id="IPR002466">
    <property type="entry name" value="A_deamin"/>
</dbReference>
<evidence type="ECO:0008006" key="13">
    <source>
        <dbReference type="Google" id="ProtNLM"/>
    </source>
</evidence>
<keyword evidence="5" id="KW-0539">Nucleus</keyword>
<dbReference type="InterPro" id="IPR035979">
    <property type="entry name" value="RBD_domain_sf"/>
</dbReference>
<feature type="domain" description="DRBM" evidence="9">
    <location>
        <begin position="47"/>
        <end position="116"/>
    </location>
</feature>
<dbReference type="EMBL" id="PZQS01000004">
    <property type="protein sequence ID" value="PVD31721.1"/>
    <property type="molecule type" value="Genomic_DNA"/>
</dbReference>
<keyword evidence="12" id="KW-1185">Reference proteome</keyword>
<reference evidence="11 12" key="1">
    <citation type="submission" date="2018-04" db="EMBL/GenBank/DDBJ databases">
        <title>The genome of golden apple snail Pomacea canaliculata provides insight into stress tolerance and invasive adaptation.</title>
        <authorList>
            <person name="Liu C."/>
            <person name="Liu B."/>
            <person name="Ren Y."/>
            <person name="Zhang Y."/>
            <person name="Wang H."/>
            <person name="Li S."/>
            <person name="Jiang F."/>
            <person name="Yin L."/>
            <person name="Zhang G."/>
            <person name="Qian W."/>
            <person name="Fan W."/>
        </authorList>
    </citation>
    <scope>NUCLEOTIDE SEQUENCE [LARGE SCALE GENOMIC DNA]</scope>
    <source>
        <strain evidence="11">SZHN2017</strain>
        <tissue evidence="11">Muscle</tissue>
    </source>
</reference>
<feature type="region of interest" description="Disordered" evidence="7">
    <location>
        <begin position="1174"/>
        <end position="1217"/>
    </location>
</feature>
<accession>A0A2T7PE72</accession>
<dbReference type="InterPro" id="IPR012677">
    <property type="entry name" value="Nucleotide-bd_a/b_plait_sf"/>
</dbReference>
<evidence type="ECO:0000259" key="10">
    <source>
        <dbReference type="PROSITE" id="PS50141"/>
    </source>
</evidence>
<evidence type="ECO:0000313" key="12">
    <source>
        <dbReference type="Proteomes" id="UP000245119"/>
    </source>
</evidence>
<evidence type="ECO:0000259" key="8">
    <source>
        <dbReference type="PROSITE" id="PS50102"/>
    </source>
</evidence>
<comment type="similarity">
    <text evidence="2">Belongs to the RRM MRD1 family.</text>
</comment>
<dbReference type="GO" id="GO:0008251">
    <property type="term" value="F:tRNA-specific adenosine deaminase activity"/>
    <property type="evidence" value="ECO:0007669"/>
    <property type="project" value="TreeGrafter"/>
</dbReference>
<dbReference type="Proteomes" id="UP000245119">
    <property type="component" value="Linkage Group LG4"/>
</dbReference>
<feature type="compositionally biased region" description="Basic and acidic residues" evidence="7">
    <location>
        <begin position="643"/>
        <end position="668"/>
    </location>
</feature>
<feature type="domain" description="RRM" evidence="8">
    <location>
        <begin position="1091"/>
        <end position="1163"/>
    </location>
</feature>
<feature type="domain" description="RRM" evidence="8">
    <location>
        <begin position="800"/>
        <end position="875"/>
    </location>
</feature>
<organism evidence="11 12">
    <name type="scientific">Pomacea canaliculata</name>
    <name type="common">Golden apple snail</name>
    <dbReference type="NCBI Taxonomy" id="400727"/>
    <lineage>
        <taxon>Eukaryota</taxon>
        <taxon>Metazoa</taxon>
        <taxon>Spiralia</taxon>
        <taxon>Lophotrochozoa</taxon>
        <taxon>Mollusca</taxon>
        <taxon>Gastropoda</taxon>
        <taxon>Caenogastropoda</taxon>
        <taxon>Architaenioglossa</taxon>
        <taxon>Ampullarioidea</taxon>
        <taxon>Ampullariidae</taxon>
        <taxon>Pomacea</taxon>
    </lineage>
</organism>
<dbReference type="OrthoDB" id="439639at2759"/>
<feature type="region of interest" description="Disordered" evidence="7">
    <location>
        <begin position="643"/>
        <end position="673"/>
    </location>
</feature>
<dbReference type="InterPro" id="IPR034423">
    <property type="entry name" value="RBM19_RRM5"/>
</dbReference>
<dbReference type="GO" id="GO:0003726">
    <property type="term" value="F:double-stranded RNA adenosine deaminase activity"/>
    <property type="evidence" value="ECO:0007669"/>
    <property type="project" value="TreeGrafter"/>
</dbReference>
<dbReference type="InterPro" id="IPR034421">
    <property type="entry name" value="RBM19_RRM6"/>
</dbReference>
<feature type="domain" description="RRM" evidence="8">
    <location>
        <begin position="545"/>
        <end position="628"/>
    </location>
</feature>
<feature type="domain" description="RRM" evidence="8">
    <location>
        <begin position="1323"/>
        <end position="1403"/>
    </location>
</feature>
<dbReference type="CDD" id="cd12318">
    <property type="entry name" value="RRM5_RBM19_like"/>
    <property type="match status" value="1"/>
</dbReference>
<comment type="subcellular location">
    <subcellularLocation>
        <location evidence="1">Nucleus</location>
    </subcellularLocation>
</comment>
<evidence type="ECO:0000259" key="9">
    <source>
        <dbReference type="PROSITE" id="PS50137"/>
    </source>
</evidence>
<feature type="compositionally biased region" description="Acidic residues" evidence="7">
    <location>
        <begin position="1207"/>
        <end position="1216"/>
    </location>
</feature>
<keyword evidence="3" id="KW-0677">Repeat</keyword>
<evidence type="ECO:0000256" key="5">
    <source>
        <dbReference type="ARBA" id="ARBA00023242"/>
    </source>
</evidence>
<feature type="domain" description="RRM" evidence="8">
    <location>
        <begin position="906"/>
        <end position="979"/>
    </location>
</feature>